<proteinExistence type="predicted"/>
<evidence type="ECO:0000259" key="7">
    <source>
        <dbReference type="Pfam" id="PF01432"/>
    </source>
</evidence>
<comment type="caution">
    <text evidence="8">The sequence shown here is derived from an EMBL/GenBank/DDBJ whole genome shotgun (WGS) entry which is preliminary data.</text>
</comment>
<evidence type="ECO:0000256" key="5">
    <source>
        <dbReference type="ARBA" id="ARBA00022833"/>
    </source>
</evidence>
<evidence type="ECO:0000313" key="8">
    <source>
        <dbReference type="EMBL" id="GAI89009.1"/>
    </source>
</evidence>
<dbReference type="Gene3D" id="1.10.1370.30">
    <property type="match status" value="1"/>
</dbReference>
<protein>
    <recommendedName>
        <fullName evidence="7">Peptidase M3A/M3B catalytic domain-containing protein</fullName>
    </recommendedName>
</protein>
<feature type="domain" description="Peptidase M3A/M3B catalytic" evidence="7">
    <location>
        <begin position="97"/>
        <end position="252"/>
    </location>
</feature>
<evidence type="ECO:0000256" key="3">
    <source>
        <dbReference type="ARBA" id="ARBA00022723"/>
    </source>
</evidence>
<evidence type="ECO:0000256" key="4">
    <source>
        <dbReference type="ARBA" id="ARBA00022801"/>
    </source>
</evidence>
<reference evidence="8" key="1">
    <citation type="journal article" date="2014" name="Front. Microbiol.">
        <title>High frequency of phylogenetically diverse reductive dehalogenase-homologous genes in deep subseafloor sedimentary metagenomes.</title>
        <authorList>
            <person name="Kawai M."/>
            <person name="Futagami T."/>
            <person name="Toyoda A."/>
            <person name="Takaki Y."/>
            <person name="Nishi S."/>
            <person name="Hori S."/>
            <person name="Arai W."/>
            <person name="Tsubouchi T."/>
            <person name="Morono Y."/>
            <person name="Uchiyama I."/>
            <person name="Ito T."/>
            <person name="Fujiyama A."/>
            <person name="Inagaki F."/>
            <person name="Takami H."/>
        </authorList>
    </citation>
    <scope>NUCLEOTIDE SEQUENCE</scope>
    <source>
        <strain evidence="8">Expedition CK06-06</strain>
    </source>
</reference>
<dbReference type="GO" id="GO:0004222">
    <property type="term" value="F:metalloendopeptidase activity"/>
    <property type="evidence" value="ECO:0007669"/>
    <property type="project" value="InterPro"/>
</dbReference>
<dbReference type="Pfam" id="PF01432">
    <property type="entry name" value="Peptidase_M3"/>
    <property type="match status" value="1"/>
</dbReference>
<keyword evidence="6" id="KW-0482">Metalloprotease</keyword>
<feature type="non-terminal residue" evidence="8">
    <location>
        <position position="1"/>
    </location>
</feature>
<dbReference type="InterPro" id="IPR001567">
    <property type="entry name" value="Pept_M3A_M3B_dom"/>
</dbReference>
<gene>
    <name evidence="8" type="ORF">S12H4_39861</name>
</gene>
<comment type="cofactor">
    <cofactor evidence="1">
        <name>Zn(2+)</name>
        <dbReference type="ChEBI" id="CHEBI:29105"/>
    </cofactor>
</comment>
<dbReference type="GO" id="GO:0046872">
    <property type="term" value="F:metal ion binding"/>
    <property type="evidence" value="ECO:0007669"/>
    <property type="project" value="UniProtKB-KW"/>
</dbReference>
<organism evidence="8">
    <name type="scientific">marine sediment metagenome</name>
    <dbReference type="NCBI Taxonomy" id="412755"/>
    <lineage>
        <taxon>unclassified sequences</taxon>
        <taxon>metagenomes</taxon>
        <taxon>ecological metagenomes</taxon>
    </lineage>
</organism>
<dbReference type="AlphaFoldDB" id="X1U9M3"/>
<evidence type="ECO:0000256" key="6">
    <source>
        <dbReference type="ARBA" id="ARBA00023049"/>
    </source>
</evidence>
<dbReference type="SUPFAM" id="SSF55486">
    <property type="entry name" value="Metalloproteases ('zincins'), catalytic domain"/>
    <property type="match status" value="1"/>
</dbReference>
<feature type="non-terminal residue" evidence="8">
    <location>
        <position position="264"/>
    </location>
</feature>
<dbReference type="GO" id="GO:0006508">
    <property type="term" value="P:proteolysis"/>
    <property type="evidence" value="ECO:0007669"/>
    <property type="project" value="UniProtKB-KW"/>
</dbReference>
<keyword evidence="5" id="KW-0862">Zinc</keyword>
<name>X1U9M3_9ZZZZ</name>
<keyword evidence="3" id="KW-0479">Metal-binding</keyword>
<accession>X1U9M3</accession>
<evidence type="ECO:0000256" key="1">
    <source>
        <dbReference type="ARBA" id="ARBA00001947"/>
    </source>
</evidence>
<keyword evidence="4" id="KW-0378">Hydrolase</keyword>
<sequence>EQNVEELDSIFDELCELTSEPFARLKEDLDRILADSYGITSRDLMPWHYHDPFFQRTPLVYDQDLDVYYKDEDVKELAKKYYAGVGLPVNDILARSDLYDREGKYPHAFSEDVDRRGDVRILCNLQNTERWMETILHELGHAVYSKYHDRKEPWLLREPAHSFTTEAIAMFFGRLSRNAAWMQEMLGLSEKESGGLAGEIEEVSEKYTQFQQVLFARWAMVMYNFEKQLYANPDQDLNNLWWELVEKYQLVRRPPGPVDAGWAS</sequence>
<keyword evidence="2" id="KW-0645">Protease</keyword>
<dbReference type="EMBL" id="BARW01024137">
    <property type="protein sequence ID" value="GAI89009.1"/>
    <property type="molecule type" value="Genomic_DNA"/>
</dbReference>
<evidence type="ECO:0000256" key="2">
    <source>
        <dbReference type="ARBA" id="ARBA00022670"/>
    </source>
</evidence>